<gene>
    <name evidence="2" type="ORF">GCM10025782_19320</name>
</gene>
<name>A0ABP8Y5W9_9MICO</name>
<dbReference type="RefSeq" id="WP_345502831.1">
    <property type="nucleotide sequence ID" value="NZ_BAABLO010000005.1"/>
</dbReference>
<proteinExistence type="predicted"/>
<dbReference type="Proteomes" id="UP001500556">
    <property type="component" value="Unassembled WGS sequence"/>
</dbReference>
<evidence type="ECO:0000313" key="2">
    <source>
        <dbReference type="EMBL" id="GAA4721648.1"/>
    </source>
</evidence>
<dbReference type="InterPro" id="IPR009671">
    <property type="entry name" value="RraB_dom"/>
</dbReference>
<evidence type="ECO:0000259" key="1">
    <source>
        <dbReference type="Pfam" id="PF06877"/>
    </source>
</evidence>
<keyword evidence="3" id="KW-1185">Reference proteome</keyword>
<sequence>MSEHLLVFPDRDTADEVAAELVEEGFAARVVREALAGEDDSEDHEWAVHVVEEMVADESGPVEGGLRDRFSALAEERGGWYDPEPTTPVL</sequence>
<reference evidence="3" key="1">
    <citation type="journal article" date="2019" name="Int. J. Syst. Evol. Microbiol.">
        <title>The Global Catalogue of Microorganisms (GCM) 10K type strain sequencing project: providing services to taxonomists for standard genome sequencing and annotation.</title>
        <authorList>
            <consortium name="The Broad Institute Genomics Platform"/>
            <consortium name="The Broad Institute Genome Sequencing Center for Infectious Disease"/>
            <person name="Wu L."/>
            <person name="Ma J."/>
        </authorList>
    </citation>
    <scope>NUCLEOTIDE SEQUENCE [LARGE SCALE GENOMIC DNA]</scope>
    <source>
        <strain evidence="3">JCM 18961</strain>
    </source>
</reference>
<comment type="caution">
    <text evidence="2">The sequence shown here is derived from an EMBL/GenBank/DDBJ whole genome shotgun (WGS) entry which is preliminary data.</text>
</comment>
<protein>
    <recommendedName>
        <fullName evidence="1">Regulator of ribonuclease activity B domain-containing protein</fullName>
    </recommendedName>
</protein>
<dbReference type="SUPFAM" id="SSF89946">
    <property type="entry name" value="Hypothetical protein VC0424"/>
    <property type="match status" value="1"/>
</dbReference>
<organism evidence="2 3">
    <name type="scientific">Pedococcus ginsenosidimutans</name>
    <dbReference type="NCBI Taxonomy" id="490570"/>
    <lineage>
        <taxon>Bacteria</taxon>
        <taxon>Bacillati</taxon>
        <taxon>Actinomycetota</taxon>
        <taxon>Actinomycetes</taxon>
        <taxon>Micrococcales</taxon>
        <taxon>Intrasporangiaceae</taxon>
        <taxon>Pedococcus</taxon>
    </lineage>
</organism>
<dbReference type="EMBL" id="BAABLO010000005">
    <property type="protein sequence ID" value="GAA4721648.1"/>
    <property type="molecule type" value="Genomic_DNA"/>
</dbReference>
<dbReference type="InterPro" id="IPR036701">
    <property type="entry name" value="RraB-like_sf"/>
</dbReference>
<accession>A0ABP8Y5W9</accession>
<feature type="domain" description="Regulator of ribonuclease activity B" evidence="1">
    <location>
        <begin position="3"/>
        <end position="82"/>
    </location>
</feature>
<dbReference type="Pfam" id="PF06877">
    <property type="entry name" value="RraB"/>
    <property type="match status" value="1"/>
</dbReference>
<evidence type="ECO:0000313" key="3">
    <source>
        <dbReference type="Proteomes" id="UP001500556"/>
    </source>
</evidence>